<sequence length="82" mass="9150">MRIGLIPLHCDSPSDICRPLLSLLSAFSSAKHSPILYPFLIGHDLQTAHHLGDSSLNLLQFVYVLYKVGCPELDPVFQMRSD</sequence>
<evidence type="ECO:0000313" key="1">
    <source>
        <dbReference type="EMBL" id="KAG9461596.1"/>
    </source>
</evidence>
<organism evidence="1 2">
    <name type="scientific">Eleutherodactylus coqui</name>
    <name type="common">Puerto Rican coqui</name>
    <dbReference type="NCBI Taxonomy" id="57060"/>
    <lineage>
        <taxon>Eukaryota</taxon>
        <taxon>Metazoa</taxon>
        <taxon>Chordata</taxon>
        <taxon>Craniata</taxon>
        <taxon>Vertebrata</taxon>
        <taxon>Euteleostomi</taxon>
        <taxon>Amphibia</taxon>
        <taxon>Batrachia</taxon>
        <taxon>Anura</taxon>
        <taxon>Neobatrachia</taxon>
        <taxon>Hyloidea</taxon>
        <taxon>Eleutherodactylidae</taxon>
        <taxon>Eleutherodactylinae</taxon>
        <taxon>Eleutherodactylus</taxon>
        <taxon>Eleutherodactylus</taxon>
    </lineage>
</organism>
<dbReference type="AlphaFoldDB" id="A0A8J6B6K0"/>
<reference evidence="1" key="1">
    <citation type="thesis" date="2020" institute="ProQuest LLC" country="789 East Eisenhower Parkway, Ann Arbor, MI, USA">
        <title>Comparative Genomics and Chromosome Evolution.</title>
        <authorList>
            <person name="Mudd A.B."/>
        </authorList>
    </citation>
    <scope>NUCLEOTIDE SEQUENCE</scope>
    <source>
        <strain evidence="1">HN-11 Male</strain>
        <tissue evidence="1">Kidney and liver</tissue>
    </source>
</reference>
<gene>
    <name evidence="1" type="ORF">GDO78_016297</name>
</gene>
<comment type="caution">
    <text evidence="1">The sequence shown here is derived from an EMBL/GenBank/DDBJ whole genome shotgun (WGS) entry which is preliminary data.</text>
</comment>
<evidence type="ECO:0000313" key="2">
    <source>
        <dbReference type="Proteomes" id="UP000770717"/>
    </source>
</evidence>
<name>A0A8J6B6K0_ELECQ</name>
<dbReference type="Proteomes" id="UP000770717">
    <property type="component" value="Unassembled WGS sequence"/>
</dbReference>
<protein>
    <submittedName>
        <fullName evidence="1">Uncharacterized protein</fullName>
    </submittedName>
</protein>
<proteinExistence type="predicted"/>
<accession>A0A8J6B6K0</accession>
<keyword evidence="2" id="KW-1185">Reference proteome</keyword>
<dbReference type="EMBL" id="WNTK01019038">
    <property type="protein sequence ID" value="KAG9461596.1"/>
    <property type="molecule type" value="Genomic_DNA"/>
</dbReference>